<reference evidence="1 2" key="1">
    <citation type="journal article" date="2007" name="Nat. Genet.">
        <title>Comparative genomic analysis of three Leishmania species that cause diverse human disease.</title>
        <authorList>
            <person name="Peacock C.S."/>
            <person name="Seeger K."/>
            <person name="Harris D."/>
            <person name="Murphy L."/>
            <person name="Ruiz J.C."/>
            <person name="Quail M.A."/>
            <person name="Peters N."/>
            <person name="Adlem E."/>
            <person name="Tivey A."/>
            <person name="Aslett M."/>
            <person name="Kerhornou A."/>
            <person name="Ivens A."/>
            <person name="Fraser A."/>
            <person name="Rajandream M.A."/>
            <person name="Carver T."/>
            <person name="Norbertczak H."/>
            <person name="Chillingworth T."/>
            <person name="Hance Z."/>
            <person name="Jagels K."/>
            <person name="Moule S."/>
            <person name="Ormond D."/>
            <person name="Rutter S."/>
            <person name="Squares R."/>
            <person name="Whitehead S."/>
            <person name="Rabbinowitsch E."/>
            <person name="Arrowsmith C."/>
            <person name="White B."/>
            <person name="Thurston S."/>
            <person name="Bringaud F."/>
            <person name="Baldauf S.L."/>
            <person name="Faulconbridge A."/>
            <person name="Jeffares D."/>
            <person name="Depledge D.P."/>
            <person name="Oyola S.O."/>
            <person name="Hilley J.D."/>
            <person name="Brito L.O."/>
            <person name="Tosi L.R."/>
            <person name="Barrell B."/>
            <person name="Cruz A.K."/>
            <person name="Mottram J.C."/>
            <person name="Smith D.F."/>
            <person name="Berriman M."/>
        </authorList>
    </citation>
    <scope>NUCLEOTIDE SEQUENCE [LARGE SCALE GENOMIC DNA]</scope>
    <source>
        <strain evidence="1 2">MHOM/BR/75/M2904</strain>
    </source>
</reference>
<dbReference type="RefSeq" id="XP_001568162.1">
    <property type="nucleotide sequence ID" value="XM_001568112.1"/>
</dbReference>
<name>A4HM82_LEIBR</name>
<gene>
    <name evidence="1" type="ORF">LBRM_34_0490</name>
</gene>
<dbReference type="VEuPathDB" id="TriTrypDB:LbrM.34.0490"/>
<protein>
    <submittedName>
        <fullName evidence="1">Uncharacterized protein</fullName>
    </submittedName>
</protein>
<sequence>MQYRNGNVSRASPMVISATPLVVFAEREFGSPQRGSHDADDDNAVVYVRSEESVSAAAMDVAAEASAAPASFSSSAAADPLLILLSRPPPPPPGEVLHGCGLALVGVILFDVLFALLSGALHLSLHQNGHLVFFGTFHSRSYLHPHPSSLLTGRPAALHASLPSKPKRETDFGHWETASKATGTTAGVQVRDTTARRGCNGSAPAAGIVPLPVAHLPFKKVSTAALKRHQSHEDGHRSRSSCLVEREIECAPWQRRARW</sequence>
<dbReference type="AlphaFoldDB" id="A4HM82"/>
<reference evidence="1 2" key="2">
    <citation type="journal article" date="2011" name="Genome Res.">
        <title>Chromosome and gene copy number variation allow major structural change between species and strains of Leishmania.</title>
        <authorList>
            <person name="Rogers M.B."/>
            <person name="Hilley J.D."/>
            <person name="Dickens N.J."/>
            <person name="Wilkes J."/>
            <person name="Bates P.A."/>
            <person name="Depledge D.P."/>
            <person name="Harris D."/>
            <person name="Her Y."/>
            <person name="Herzyk P."/>
            <person name="Imamura H."/>
            <person name="Otto T.D."/>
            <person name="Sanders M."/>
            <person name="Seeger K."/>
            <person name="Dujardin J.C."/>
            <person name="Berriman M."/>
            <person name="Smith D.F."/>
            <person name="Hertz-Fowler C."/>
            <person name="Mottram J.C."/>
        </authorList>
    </citation>
    <scope>NUCLEOTIDE SEQUENCE [LARGE SCALE GENOMIC DNA]</scope>
    <source>
        <strain evidence="1 2">MHOM/BR/75/M2904</strain>
    </source>
</reference>
<dbReference type="OMA" id="PTREATC"/>
<dbReference type="KEGG" id="lbz:LBRM_34_0490"/>
<keyword evidence="2" id="KW-1185">Reference proteome</keyword>
<accession>A4HM82</accession>
<dbReference type="Proteomes" id="UP000007258">
    <property type="component" value="Chromosome 35"/>
</dbReference>
<dbReference type="GeneID" id="5419109"/>
<dbReference type="EMBL" id="FR799009">
    <property type="protein sequence ID" value="CAM43266.1"/>
    <property type="molecule type" value="Genomic_DNA"/>
</dbReference>
<proteinExistence type="predicted"/>
<evidence type="ECO:0000313" key="2">
    <source>
        <dbReference type="Proteomes" id="UP000007258"/>
    </source>
</evidence>
<dbReference type="InParanoid" id="A4HM82"/>
<evidence type="ECO:0000313" key="1">
    <source>
        <dbReference type="EMBL" id="CAM43266.1"/>
    </source>
</evidence>
<organism evidence="1 2">
    <name type="scientific">Leishmania braziliensis</name>
    <dbReference type="NCBI Taxonomy" id="5660"/>
    <lineage>
        <taxon>Eukaryota</taxon>
        <taxon>Discoba</taxon>
        <taxon>Euglenozoa</taxon>
        <taxon>Kinetoplastea</taxon>
        <taxon>Metakinetoplastina</taxon>
        <taxon>Trypanosomatida</taxon>
        <taxon>Trypanosomatidae</taxon>
        <taxon>Leishmaniinae</taxon>
        <taxon>Leishmania</taxon>
        <taxon>Leishmania braziliensis species complex</taxon>
    </lineage>
</organism>